<evidence type="ECO:0000256" key="8">
    <source>
        <dbReference type="SAM" id="MobiDB-lite"/>
    </source>
</evidence>
<feature type="transmembrane region" description="Helical" evidence="9">
    <location>
        <begin position="194"/>
        <end position="214"/>
    </location>
</feature>
<gene>
    <name evidence="10" type="ORF">B843_12550</name>
</gene>
<reference evidence="10 11" key="1">
    <citation type="submission" date="2013-02" db="EMBL/GenBank/DDBJ databases">
        <title>The complete genome sequence of Corynebacterium vitaeruminis DSM 20294.</title>
        <authorList>
            <person name="Ruckert C."/>
            <person name="Albersmeier A."/>
            <person name="Kalinowski J."/>
        </authorList>
    </citation>
    <scope>NUCLEOTIDE SEQUENCE [LARGE SCALE GENOMIC DNA]</scope>
    <source>
        <strain evidence="11">ATCC 10234</strain>
    </source>
</reference>
<dbReference type="RefSeq" id="WP_025253862.1">
    <property type="nucleotide sequence ID" value="NZ_CP004353.1"/>
</dbReference>
<evidence type="ECO:0000313" key="11">
    <source>
        <dbReference type="Proteomes" id="UP000019222"/>
    </source>
</evidence>
<evidence type="ECO:0000256" key="1">
    <source>
        <dbReference type="ARBA" id="ARBA00004651"/>
    </source>
</evidence>
<sequence>MADKHSPAYLGDPSRRVSPTRTEPIARDFARFLGGPLGRFARPGTQRIWTPIRVLTVVALTFLSLGYMAKANCLGGTLVDGVAQLNWAGNRQYTSACYNDIIPLFSGRGLDHPGFPYAFSWEEDGHTRYMEYPVLAGMFQWLIAILTRAVYPVVSLVPGAVPEASVYFALTALVMALMWVGVVRLVAELAGNRVWDALLVAASPLVIAHAFTNWDIPSILAATLALWCFSRRQPVAAGVFIGLGTAFKLWPLFLLGAFLVLAVRTRRYAPLAKLFAATVVTWLVCNVSVAIVYPQAWAEFFRLNSQRSWEWTTIYAVIAREFGWSGFDGSGTPVILNAVSLALFLGLCAAIAVLGLRVSRQPRVAELCYLIVAAFLLTNKVWSPQYSLWLVVLAALALPNWRLLFSWALVDALTWPVLMWHMLGQDNKGAPGELLDLFVLGRDGLIIAIAVLIVRQMLGLRPDPVLDAHDGRDPLAGSFAESRN</sequence>
<proteinExistence type="inferred from homology"/>
<evidence type="ECO:0000313" key="10">
    <source>
        <dbReference type="EMBL" id="AHI23886.1"/>
    </source>
</evidence>
<organism evidence="10 11">
    <name type="scientific">Corynebacterium vitaeruminis DSM 20294</name>
    <dbReference type="NCBI Taxonomy" id="1224164"/>
    <lineage>
        <taxon>Bacteria</taxon>
        <taxon>Bacillati</taxon>
        <taxon>Actinomycetota</taxon>
        <taxon>Actinomycetes</taxon>
        <taxon>Mycobacteriales</taxon>
        <taxon>Corynebacteriaceae</taxon>
        <taxon>Corynebacterium</taxon>
    </lineage>
</organism>
<evidence type="ECO:0000256" key="4">
    <source>
        <dbReference type="ARBA" id="ARBA00022692"/>
    </source>
</evidence>
<dbReference type="InterPro" id="IPR018584">
    <property type="entry name" value="GT87"/>
</dbReference>
<feature type="transmembrane region" description="Helical" evidence="9">
    <location>
        <begin position="234"/>
        <end position="262"/>
    </location>
</feature>
<dbReference type="eggNOG" id="COG5650">
    <property type="taxonomic scope" value="Bacteria"/>
</dbReference>
<evidence type="ECO:0000256" key="9">
    <source>
        <dbReference type="SAM" id="Phobius"/>
    </source>
</evidence>
<feature type="transmembrane region" description="Helical" evidence="9">
    <location>
        <begin position="134"/>
        <end position="154"/>
    </location>
</feature>
<evidence type="ECO:0000256" key="7">
    <source>
        <dbReference type="ARBA" id="ARBA00024033"/>
    </source>
</evidence>
<dbReference type="KEGG" id="cvt:B843_12550"/>
<dbReference type="EMBL" id="CP004353">
    <property type="protein sequence ID" value="AHI23886.1"/>
    <property type="molecule type" value="Genomic_DNA"/>
</dbReference>
<dbReference type="GO" id="GO:0005886">
    <property type="term" value="C:plasma membrane"/>
    <property type="evidence" value="ECO:0007669"/>
    <property type="project" value="UniProtKB-SubCell"/>
</dbReference>
<evidence type="ECO:0000256" key="3">
    <source>
        <dbReference type="ARBA" id="ARBA00022679"/>
    </source>
</evidence>
<dbReference type="InterPro" id="IPR016570">
    <property type="entry name" value="UCP010361"/>
</dbReference>
<keyword evidence="6 9" id="KW-0472">Membrane</keyword>
<feature type="transmembrane region" description="Helical" evidence="9">
    <location>
        <begin position="435"/>
        <end position="454"/>
    </location>
</feature>
<dbReference type="Pfam" id="PF09594">
    <property type="entry name" value="GT87"/>
    <property type="match status" value="1"/>
</dbReference>
<evidence type="ECO:0008006" key="12">
    <source>
        <dbReference type="Google" id="ProtNLM"/>
    </source>
</evidence>
<protein>
    <recommendedName>
        <fullName evidence="12">Integral membrane protein</fullName>
    </recommendedName>
</protein>
<dbReference type="HOGENOM" id="CLU_028876_1_0_11"/>
<dbReference type="PATRIC" id="fig|1224164.3.peg.2534"/>
<feature type="transmembrane region" description="Helical" evidence="9">
    <location>
        <begin position="48"/>
        <end position="68"/>
    </location>
</feature>
<keyword evidence="2" id="KW-1003">Cell membrane</keyword>
<dbReference type="Proteomes" id="UP000019222">
    <property type="component" value="Chromosome"/>
</dbReference>
<accession>W5Y3S3</accession>
<keyword evidence="5 9" id="KW-1133">Transmembrane helix</keyword>
<comment type="subcellular location">
    <subcellularLocation>
        <location evidence="1">Cell membrane</location>
        <topology evidence="1">Multi-pass membrane protein</topology>
    </subcellularLocation>
</comment>
<feature type="transmembrane region" description="Helical" evidence="9">
    <location>
        <begin position="166"/>
        <end position="187"/>
    </location>
</feature>
<evidence type="ECO:0000256" key="2">
    <source>
        <dbReference type="ARBA" id="ARBA00022475"/>
    </source>
</evidence>
<evidence type="ECO:0000256" key="5">
    <source>
        <dbReference type="ARBA" id="ARBA00022989"/>
    </source>
</evidence>
<dbReference type="AlphaFoldDB" id="W5Y3S3"/>
<comment type="similarity">
    <text evidence="7">Belongs to the glycosyltransferase 87 family.</text>
</comment>
<feature type="transmembrane region" description="Helical" evidence="9">
    <location>
        <begin position="334"/>
        <end position="356"/>
    </location>
</feature>
<keyword evidence="11" id="KW-1185">Reference proteome</keyword>
<evidence type="ECO:0000256" key="6">
    <source>
        <dbReference type="ARBA" id="ARBA00023136"/>
    </source>
</evidence>
<keyword evidence="3" id="KW-0808">Transferase</keyword>
<feature type="region of interest" description="Disordered" evidence="8">
    <location>
        <begin position="1"/>
        <end position="20"/>
    </location>
</feature>
<dbReference type="GO" id="GO:0016758">
    <property type="term" value="F:hexosyltransferase activity"/>
    <property type="evidence" value="ECO:0007669"/>
    <property type="project" value="InterPro"/>
</dbReference>
<dbReference type="STRING" id="1224164.B843_12550"/>
<feature type="transmembrane region" description="Helical" evidence="9">
    <location>
        <begin position="274"/>
        <end position="293"/>
    </location>
</feature>
<name>W5Y3S3_9CORY</name>
<dbReference type="PIRSF" id="PIRSF010361">
    <property type="entry name" value="UCP010361"/>
    <property type="match status" value="1"/>
</dbReference>
<keyword evidence="4 9" id="KW-0812">Transmembrane</keyword>